<evidence type="ECO:0000256" key="2">
    <source>
        <dbReference type="ARBA" id="ARBA00022679"/>
    </source>
</evidence>
<protein>
    <submittedName>
        <fullName evidence="5">DNA methyltransferase</fullName>
    </submittedName>
</protein>
<dbReference type="RefSeq" id="WP_160210756.1">
    <property type="nucleotide sequence ID" value="NZ_QXWZ01000031.1"/>
</dbReference>
<dbReference type="GO" id="GO:0032259">
    <property type="term" value="P:methylation"/>
    <property type="evidence" value="ECO:0007669"/>
    <property type="project" value="UniProtKB-KW"/>
</dbReference>
<dbReference type="AlphaFoldDB" id="A0A845RJ44"/>
<dbReference type="Proteomes" id="UP000446348">
    <property type="component" value="Unassembled WGS sequence"/>
</dbReference>
<keyword evidence="3" id="KW-0949">S-adenosyl-L-methionine</keyword>
<dbReference type="InterPro" id="IPR002052">
    <property type="entry name" value="DNA_methylase_N6_adenine_CS"/>
</dbReference>
<evidence type="ECO:0000256" key="3">
    <source>
        <dbReference type="ARBA" id="ARBA00022691"/>
    </source>
</evidence>
<dbReference type="PANTHER" id="PTHR12829:SF7">
    <property type="entry name" value="N6-ADENOSINE-METHYLTRANSFERASE CATALYTIC SUBUNIT"/>
    <property type="match status" value="1"/>
</dbReference>
<reference evidence="5 6" key="1">
    <citation type="submission" date="2018-08" db="EMBL/GenBank/DDBJ databases">
        <title>Murine metabolic-syndrome-specific gut microbial biobank.</title>
        <authorList>
            <person name="Liu C."/>
        </authorList>
    </citation>
    <scope>NUCLEOTIDE SEQUENCE [LARGE SCALE GENOMIC DNA]</scope>
    <source>
        <strain evidence="5 6">X69</strain>
    </source>
</reference>
<dbReference type="SUPFAM" id="SSF53335">
    <property type="entry name" value="S-adenosyl-L-methionine-dependent methyltransferases"/>
    <property type="match status" value="1"/>
</dbReference>
<accession>A0A845RJ44</accession>
<dbReference type="Pfam" id="PF05063">
    <property type="entry name" value="MT-A70"/>
    <property type="match status" value="1"/>
</dbReference>
<evidence type="ECO:0000256" key="4">
    <source>
        <dbReference type="PROSITE-ProRule" id="PRU00489"/>
    </source>
</evidence>
<comment type="caution">
    <text evidence="5">The sequence shown here is derived from an EMBL/GenBank/DDBJ whole genome shotgun (WGS) entry which is preliminary data.</text>
</comment>
<dbReference type="PANTHER" id="PTHR12829">
    <property type="entry name" value="N6-ADENOSINE-METHYLTRANSFERASE"/>
    <property type="match status" value="1"/>
</dbReference>
<organism evidence="5 6">
    <name type="scientific">Anaerotruncus colihominis</name>
    <dbReference type="NCBI Taxonomy" id="169435"/>
    <lineage>
        <taxon>Bacteria</taxon>
        <taxon>Bacillati</taxon>
        <taxon>Bacillota</taxon>
        <taxon>Clostridia</taxon>
        <taxon>Eubacteriales</taxon>
        <taxon>Oscillospiraceae</taxon>
        <taxon>Anaerotruncus</taxon>
    </lineage>
</organism>
<dbReference type="InterPro" id="IPR007757">
    <property type="entry name" value="MT-A70-like"/>
</dbReference>
<gene>
    <name evidence="5" type="ORF">D3Z39_14465</name>
</gene>
<dbReference type="GO" id="GO:0003676">
    <property type="term" value="F:nucleic acid binding"/>
    <property type="evidence" value="ECO:0007669"/>
    <property type="project" value="InterPro"/>
</dbReference>
<dbReference type="PROSITE" id="PS00092">
    <property type="entry name" value="N6_MTASE"/>
    <property type="match status" value="1"/>
</dbReference>
<dbReference type="OrthoDB" id="9800596at2"/>
<dbReference type="EMBL" id="QXWZ01000031">
    <property type="protein sequence ID" value="NBI80046.1"/>
    <property type="molecule type" value="Genomic_DNA"/>
</dbReference>
<proteinExistence type="inferred from homology"/>
<comment type="similarity">
    <text evidence="4">Belongs to the MT-A70-like family.</text>
</comment>
<evidence type="ECO:0000313" key="5">
    <source>
        <dbReference type="EMBL" id="NBI80046.1"/>
    </source>
</evidence>
<dbReference type="GO" id="GO:0008168">
    <property type="term" value="F:methyltransferase activity"/>
    <property type="evidence" value="ECO:0007669"/>
    <property type="project" value="UniProtKB-KW"/>
</dbReference>
<sequence>MIPFPDKKYSIIYADPPWLYSDKGCNGNAAEHYSTMKLDDICALPVGGTDGIAADDCILFMWATYPMLNEALKVIKAWGFTYKSIAFQWVKQNRSGKGYFFGLGRWTRGNTEPCLLAVKGKPKRISAGVAQLVFSPLRQHSQKPDEVRDRIIELMGDLPRIELFARQTAPGWDSWGDEMPVTLGKEQDHE</sequence>
<evidence type="ECO:0000313" key="6">
    <source>
        <dbReference type="Proteomes" id="UP000446348"/>
    </source>
</evidence>
<dbReference type="PROSITE" id="PS51143">
    <property type="entry name" value="MT_A70"/>
    <property type="match status" value="1"/>
</dbReference>
<keyword evidence="1 5" id="KW-0489">Methyltransferase</keyword>
<dbReference type="InterPro" id="IPR029063">
    <property type="entry name" value="SAM-dependent_MTases_sf"/>
</dbReference>
<evidence type="ECO:0000256" key="1">
    <source>
        <dbReference type="ARBA" id="ARBA00022603"/>
    </source>
</evidence>
<keyword evidence="2 5" id="KW-0808">Transferase</keyword>
<name>A0A845RJ44_9FIRM</name>